<dbReference type="EMBL" id="CAFBPU010000039">
    <property type="protein sequence ID" value="CAB5036941.1"/>
    <property type="molecule type" value="Genomic_DNA"/>
</dbReference>
<feature type="domain" description="CT398-like coiled coil hairpin" evidence="3">
    <location>
        <begin position="14"/>
        <end position="194"/>
    </location>
</feature>
<dbReference type="Gene3D" id="1.10.287.1490">
    <property type="match status" value="1"/>
</dbReference>
<reference evidence="5" key="1">
    <citation type="submission" date="2020-05" db="EMBL/GenBank/DDBJ databases">
        <authorList>
            <person name="Chiriac C."/>
            <person name="Salcher M."/>
            <person name="Ghai R."/>
            <person name="Kavagutti S V."/>
        </authorList>
    </citation>
    <scope>NUCLEOTIDE SEQUENCE</scope>
</reference>
<feature type="coiled-coil region" evidence="1">
    <location>
        <begin position="90"/>
        <end position="117"/>
    </location>
</feature>
<dbReference type="Pfam" id="PF02591">
    <property type="entry name" value="Zn_ribbon_9"/>
    <property type="match status" value="1"/>
</dbReference>
<dbReference type="EMBL" id="CAFBND010000022">
    <property type="protein sequence ID" value="CAB4936529.1"/>
    <property type="molecule type" value="Genomic_DNA"/>
</dbReference>
<dbReference type="PANTHER" id="PTHR39082:SF1">
    <property type="entry name" value="SCAVENGER RECEPTOR CLASS A MEMBER 3"/>
    <property type="match status" value="1"/>
</dbReference>
<dbReference type="InterPro" id="IPR056003">
    <property type="entry name" value="CT398_CC_hairpin"/>
</dbReference>
<dbReference type="InterPro" id="IPR052376">
    <property type="entry name" value="Oxidative_Scav/Glycosyltrans"/>
</dbReference>
<organism evidence="5">
    <name type="scientific">freshwater metagenome</name>
    <dbReference type="NCBI Taxonomy" id="449393"/>
    <lineage>
        <taxon>unclassified sequences</taxon>
        <taxon>metagenomes</taxon>
        <taxon>ecological metagenomes</taxon>
    </lineage>
</organism>
<dbReference type="Pfam" id="PF24481">
    <property type="entry name" value="CT398_CC"/>
    <property type="match status" value="1"/>
</dbReference>
<evidence type="ECO:0000313" key="4">
    <source>
        <dbReference type="EMBL" id="CAB4936529.1"/>
    </source>
</evidence>
<evidence type="ECO:0000259" key="2">
    <source>
        <dbReference type="Pfam" id="PF02591"/>
    </source>
</evidence>
<proteinExistence type="predicted"/>
<name>A0A6J7S7J0_9ZZZZ</name>
<dbReference type="InterPro" id="IPR003743">
    <property type="entry name" value="Zf-RING_7"/>
</dbReference>
<protein>
    <submittedName>
        <fullName evidence="5">Unannotated protein</fullName>
    </submittedName>
</protein>
<dbReference type="PANTHER" id="PTHR39082">
    <property type="entry name" value="PHOSPHOLIPASE C-BETA-2-RELATED"/>
    <property type="match status" value="1"/>
</dbReference>
<gene>
    <name evidence="4" type="ORF">UFOPK3752_00767</name>
    <name evidence="5" type="ORF">UFOPK4150_01725</name>
</gene>
<dbReference type="AlphaFoldDB" id="A0A6J7S7J0"/>
<keyword evidence="1" id="KW-0175">Coiled coil</keyword>
<evidence type="ECO:0000313" key="5">
    <source>
        <dbReference type="EMBL" id="CAB5036941.1"/>
    </source>
</evidence>
<evidence type="ECO:0000259" key="3">
    <source>
        <dbReference type="Pfam" id="PF24481"/>
    </source>
</evidence>
<feature type="domain" description="C4-type zinc ribbon" evidence="2">
    <location>
        <begin position="205"/>
        <end position="239"/>
    </location>
</feature>
<accession>A0A6J7S7J0</accession>
<evidence type="ECO:0000256" key="1">
    <source>
        <dbReference type="SAM" id="Coils"/>
    </source>
</evidence>
<sequence>MIAEPAVQLRLLDLAALDARLDQIAHRRKSLPQLATIADLEGRVTALRDRIIAAETEVGDLERGQAKAETDVELVRARSNKDQELLDSGRLSSAKELENLQHEIASLARRQSDLEDTELEIMERLEDARGALGILTTERDALRSELDVAVAQRDEAWSEADGNRDWIAGERARTLNGIPDDLVTLYEKLRADNGGVGAARLFQRRCEGCRMELTPTDIGRIREAAPDTVLRCEECRRILIRTPESGL</sequence>